<dbReference type="KEGG" id="cpc:Cpar_0727"/>
<organism evidence="1 2">
    <name type="scientific">Chlorobaculum parvum (strain DSM 263 / NCIMB 8327)</name>
    <name type="common">Chlorobium vibrioforme subsp. thiosulfatophilum</name>
    <dbReference type="NCBI Taxonomy" id="517417"/>
    <lineage>
        <taxon>Bacteria</taxon>
        <taxon>Pseudomonadati</taxon>
        <taxon>Chlorobiota</taxon>
        <taxon>Chlorobiia</taxon>
        <taxon>Chlorobiales</taxon>
        <taxon>Chlorobiaceae</taxon>
        <taxon>Chlorobaculum</taxon>
    </lineage>
</organism>
<evidence type="ECO:0000313" key="2">
    <source>
        <dbReference type="Proteomes" id="UP000008811"/>
    </source>
</evidence>
<evidence type="ECO:0000313" key="1">
    <source>
        <dbReference type="EMBL" id="ACF11146.1"/>
    </source>
</evidence>
<reference evidence="1" key="1">
    <citation type="submission" date="2008-06" db="EMBL/GenBank/DDBJ databases">
        <title>Complete sequence of Chlorobaculum parvum NCIB 8327.</title>
        <authorList>
            <consortium name="US DOE Joint Genome Institute"/>
            <person name="Lucas S."/>
            <person name="Copeland A."/>
            <person name="Lapidus A."/>
            <person name="Glavina del Rio T."/>
            <person name="Dalin E."/>
            <person name="Tice H."/>
            <person name="Bruce D."/>
            <person name="Goodwin L."/>
            <person name="Pitluck S."/>
            <person name="Schmutz J."/>
            <person name="Larimer F."/>
            <person name="Land M."/>
            <person name="Hauser L."/>
            <person name="Kyrpides N."/>
            <person name="Mikhailova N."/>
            <person name="Zhao F."/>
            <person name="Li T."/>
            <person name="Liu Z."/>
            <person name="Overmann J."/>
            <person name="Bryant D.A."/>
            <person name="Richardson P."/>
        </authorList>
    </citation>
    <scope>NUCLEOTIDE SEQUENCE [LARGE SCALE GENOMIC DNA]</scope>
    <source>
        <strain evidence="1">NCIB 8327</strain>
    </source>
</reference>
<sequence length="55" mass="6324">MGRYDDSHVIQLITWIALLSDKLVLNVCLDACMASFLLMRTCKYFEFSPSCFLIS</sequence>
<dbReference type="STRING" id="517417.Cpar_0727"/>
<name>B3QMJ3_CHLP8</name>
<dbReference type="HOGENOM" id="CLU_3023685_0_0_10"/>
<proteinExistence type="predicted"/>
<keyword evidence="2" id="KW-1185">Reference proteome</keyword>
<dbReference type="Proteomes" id="UP000008811">
    <property type="component" value="Chromosome"/>
</dbReference>
<dbReference type="EMBL" id="CP001099">
    <property type="protein sequence ID" value="ACF11146.1"/>
    <property type="molecule type" value="Genomic_DNA"/>
</dbReference>
<dbReference type="AlphaFoldDB" id="B3QMJ3"/>
<accession>B3QMJ3</accession>
<gene>
    <name evidence="1" type="ordered locus">Cpar_0727</name>
</gene>
<protein>
    <submittedName>
        <fullName evidence="1">Uncharacterized protein</fullName>
    </submittedName>
</protein>